<organism evidence="16 17">
    <name type="scientific">Aciduricibacillus chroicocephali</name>
    <dbReference type="NCBI Taxonomy" id="3054939"/>
    <lineage>
        <taxon>Bacteria</taxon>
        <taxon>Bacillati</taxon>
        <taxon>Bacillota</taxon>
        <taxon>Bacilli</taxon>
        <taxon>Bacillales</taxon>
        <taxon>Bacillaceae</taxon>
        <taxon>Aciduricibacillus</taxon>
    </lineage>
</organism>
<accession>A0ABY9KTM5</accession>
<evidence type="ECO:0000256" key="7">
    <source>
        <dbReference type="ARBA" id="ARBA00022989"/>
    </source>
</evidence>
<sequence>MSATIGTPYIFASLGGLHIGDILVQLICFLILLVIGRKFAWGPIMNMMKKREDYVISEIEAAEKSRKEAAELAVKSEERLKEAKQDAQRIIDDARTIASKQEQEIIEQARLESERLKKAAQADIRNEKEKAIQALQDQVASLSVLIATKVIEKELSDQDQARLIDDYVKQLGETNE</sequence>
<evidence type="ECO:0000256" key="5">
    <source>
        <dbReference type="ARBA" id="ARBA00022692"/>
    </source>
</evidence>
<evidence type="ECO:0000256" key="15">
    <source>
        <dbReference type="SAM" id="Coils"/>
    </source>
</evidence>
<comment type="function">
    <text evidence="11 13">F(1)F(0) ATP synthase produces ATP from ADP in the presence of a proton or sodium gradient. F-type ATPases consist of two structural domains, F(1) containing the extramembraneous catalytic core and F(0) containing the membrane proton channel, linked together by a central stalk and a peripheral stalk. During catalysis, ATP synthesis in the catalytic domain of F(1) is coupled via a rotary mechanism of the central stalk subunits to proton translocation.</text>
</comment>
<dbReference type="EMBL" id="CP129113">
    <property type="protein sequence ID" value="WLV24186.1"/>
    <property type="molecule type" value="Genomic_DNA"/>
</dbReference>
<evidence type="ECO:0000256" key="14">
    <source>
        <dbReference type="RuleBase" id="RU003848"/>
    </source>
</evidence>
<keyword evidence="15" id="KW-0175">Coiled coil</keyword>
<evidence type="ECO:0000256" key="3">
    <source>
        <dbReference type="ARBA" id="ARBA00022475"/>
    </source>
</evidence>
<evidence type="ECO:0000256" key="8">
    <source>
        <dbReference type="ARBA" id="ARBA00023065"/>
    </source>
</evidence>
<keyword evidence="4 13" id="KW-0138">CF(0)</keyword>
<evidence type="ECO:0000256" key="13">
    <source>
        <dbReference type="HAMAP-Rule" id="MF_01398"/>
    </source>
</evidence>
<dbReference type="PANTHER" id="PTHR33445:SF1">
    <property type="entry name" value="ATP SYNTHASE SUBUNIT B"/>
    <property type="match status" value="1"/>
</dbReference>
<feature type="transmembrane region" description="Helical" evidence="13">
    <location>
        <begin position="22"/>
        <end position="41"/>
    </location>
</feature>
<dbReference type="NCBIfam" id="TIGR01144">
    <property type="entry name" value="ATP_synt_b"/>
    <property type="match status" value="1"/>
</dbReference>
<reference evidence="16" key="1">
    <citation type="submission" date="2023-06" db="EMBL/GenBank/DDBJ databases">
        <title>A Treasure from Seagulls: Isolation and Description of Aciduricobacillus qingdaonensis gen. nov., sp. nov., a Rare Obligately Uric Acid-utilizing Member in the Family Bacillaceae.</title>
        <authorList>
            <person name="Liu W."/>
            <person name="Wang B."/>
        </authorList>
    </citation>
    <scope>NUCLEOTIDE SEQUENCE</scope>
    <source>
        <strain evidence="16">44XB</strain>
    </source>
</reference>
<dbReference type="RefSeq" id="WP_348026954.1">
    <property type="nucleotide sequence ID" value="NZ_CP129113.1"/>
</dbReference>
<keyword evidence="3 13" id="KW-1003">Cell membrane</keyword>
<keyword evidence="7 13" id="KW-1133">Transmembrane helix</keyword>
<evidence type="ECO:0000256" key="1">
    <source>
        <dbReference type="ARBA" id="ARBA00005513"/>
    </source>
</evidence>
<dbReference type="CDD" id="cd06503">
    <property type="entry name" value="ATP-synt_Fo_b"/>
    <property type="match status" value="1"/>
</dbReference>
<keyword evidence="8 13" id="KW-0406">Ion transport</keyword>
<dbReference type="InterPro" id="IPR002146">
    <property type="entry name" value="ATP_synth_b/b'su_bac/chlpt"/>
</dbReference>
<name>A0ABY9KTM5_9BACI</name>
<proteinExistence type="inferred from homology"/>
<dbReference type="PANTHER" id="PTHR33445">
    <property type="entry name" value="ATP SYNTHASE SUBUNIT B', CHLOROPLASTIC"/>
    <property type="match status" value="1"/>
</dbReference>
<keyword evidence="6 13" id="KW-0375">Hydrogen ion transport</keyword>
<keyword evidence="5 13" id="KW-0812">Transmembrane</keyword>
<evidence type="ECO:0000313" key="16">
    <source>
        <dbReference type="EMBL" id="WLV24186.1"/>
    </source>
</evidence>
<dbReference type="Proteomes" id="UP001180087">
    <property type="component" value="Chromosome"/>
</dbReference>
<evidence type="ECO:0000256" key="10">
    <source>
        <dbReference type="ARBA" id="ARBA00023310"/>
    </source>
</evidence>
<dbReference type="InterPro" id="IPR028987">
    <property type="entry name" value="ATP_synth_B-like_membr_sf"/>
</dbReference>
<dbReference type="Pfam" id="PF00430">
    <property type="entry name" value="ATP-synt_B"/>
    <property type="match status" value="1"/>
</dbReference>
<evidence type="ECO:0000313" key="17">
    <source>
        <dbReference type="Proteomes" id="UP001180087"/>
    </source>
</evidence>
<protein>
    <recommendedName>
        <fullName evidence="13">ATP synthase subunit b</fullName>
    </recommendedName>
    <alternativeName>
        <fullName evidence="13">ATP synthase F(0) sector subunit b</fullName>
    </alternativeName>
    <alternativeName>
        <fullName evidence="13">ATPase subunit I</fullName>
    </alternativeName>
    <alternativeName>
        <fullName evidence="13">F-type ATPase subunit b</fullName>
        <shortName evidence="13">F-ATPase subunit b</shortName>
    </alternativeName>
</protein>
<evidence type="ECO:0000256" key="12">
    <source>
        <dbReference type="ARBA" id="ARBA00037847"/>
    </source>
</evidence>
<keyword evidence="2 13" id="KW-0813">Transport</keyword>
<evidence type="ECO:0000256" key="11">
    <source>
        <dbReference type="ARBA" id="ARBA00025198"/>
    </source>
</evidence>
<dbReference type="HAMAP" id="MF_01398">
    <property type="entry name" value="ATP_synth_b_bprime"/>
    <property type="match status" value="1"/>
</dbReference>
<evidence type="ECO:0000256" key="4">
    <source>
        <dbReference type="ARBA" id="ARBA00022547"/>
    </source>
</evidence>
<dbReference type="InterPro" id="IPR005864">
    <property type="entry name" value="ATP_synth_F0_bsu_bac"/>
</dbReference>
<gene>
    <name evidence="13 16" type="primary">atpF</name>
    <name evidence="16" type="ORF">QR721_11150</name>
</gene>
<evidence type="ECO:0000256" key="6">
    <source>
        <dbReference type="ARBA" id="ARBA00022781"/>
    </source>
</evidence>
<keyword evidence="9 13" id="KW-0472">Membrane</keyword>
<keyword evidence="17" id="KW-1185">Reference proteome</keyword>
<comment type="function">
    <text evidence="13">Component of the F(0) channel, it forms part of the peripheral stalk, linking F(1) to F(0).</text>
</comment>
<feature type="coiled-coil region" evidence="15">
    <location>
        <begin position="59"/>
        <end position="145"/>
    </location>
</feature>
<comment type="subunit">
    <text evidence="13">F-type ATPases have 2 components, F(1) - the catalytic core - and F(0) - the membrane proton channel. F(1) has five subunits: alpha(3), beta(3), gamma(1), delta(1), epsilon(1). F(0) has three main subunits: a(1), b(2) and c(10-14). The alpha and beta chains form an alternating ring which encloses part of the gamma chain. F(1) is attached to F(0) by a central stalk formed by the gamma and epsilon chains, while a peripheral stalk is formed by the delta and b chains.</text>
</comment>
<comment type="similarity">
    <text evidence="1 13 14">Belongs to the ATPase B chain family.</text>
</comment>
<dbReference type="Gene3D" id="6.10.250.1580">
    <property type="match status" value="1"/>
</dbReference>
<comment type="subcellular location">
    <subcellularLocation>
        <location evidence="13">Cell membrane</location>
        <topology evidence="13">Single-pass membrane protein</topology>
    </subcellularLocation>
    <subcellularLocation>
        <location evidence="12">Endomembrane system</location>
        <topology evidence="12">Single-pass membrane protein</topology>
    </subcellularLocation>
</comment>
<keyword evidence="10 13" id="KW-0066">ATP synthesis</keyword>
<dbReference type="InterPro" id="IPR050059">
    <property type="entry name" value="ATP_synthase_B_chain"/>
</dbReference>
<dbReference type="SUPFAM" id="SSF81573">
    <property type="entry name" value="F1F0 ATP synthase subunit B, membrane domain"/>
    <property type="match status" value="1"/>
</dbReference>
<evidence type="ECO:0000256" key="9">
    <source>
        <dbReference type="ARBA" id="ARBA00023136"/>
    </source>
</evidence>
<evidence type="ECO:0000256" key="2">
    <source>
        <dbReference type="ARBA" id="ARBA00022448"/>
    </source>
</evidence>